<feature type="transmembrane region" description="Helical" evidence="11">
    <location>
        <begin position="50"/>
        <end position="72"/>
    </location>
</feature>
<name>A0AAN6TTS0_9PEZI</name>
<evidence type="ECO:0000256" key="2">
    <source>
        <dbReference type="ARBA" id="ARBA00006175"/>
    </source>
</evidence>
<accession>A0AAN6TTS0</accession>
<dbReference type="Pfam" id="PF00230">
    <property type="entry name" value="MIP"/>
    <property type="match status" value="1"/>
</dbReference>
<feature type="transmembrane region" description="Helical" evidence="11">
    <location>
        <begin position="92"/>
        <end position="113"/>
    </location>
</feature>
<evidence type="ECO:0000256" key="9">
    <source>
        <dbReference type="ARBA" id="ARBA00049405"/>
    </source>
</evidence>
<dbReference type="GO" id="GO:0015250">
    <property type="term" value="F:water channel activity"/>
    <property type="evidence" value="ECO:0007669"/>
    <property type="project" value="TreeGrafter"/>
</dbReference>
<dbReference type="Gene3D" id="1.20.1080.10">
    <property type="entry name" value="Glycerol uptake facilitator protein"/>
    <property type="match status" value="1"/>
</dbReference>
<dbReference type="NCBIfam" id="TIGR00861">
    <property type="entry name" value="MIP"/>
    <property type="match status" value="1"/>
</dbReference>
<dbReference type="GeneID" id="87832103"/>
<dbReference type="GO" id="GO:0015254">
    <property type="term" value="F:glycerol channel activity"/>
    <property type="evidence" value="ECO:0007669"/>
    <property type="project" value="TreeGrafter"/>
</dbReference>
<dbReference type="SUPFAM" id="SSF81338">
    <property type="entry name" value="Aquaporin-like"/>
    <property type="match status" value="1"/>
</dbReference>
<gene>
    <name evidence="12" type="ORF">N657DRAFT_666388</name>
</gene>
<comment type="catalytic activity">
    <reaction evidence="8">
        <text>H2O(in) = H2O(out)</text>
        <dbReference type="Rhea" id="RHEA:29667"/>
        <dbReference type="ChEBI" id="CHEBI:15377"/>
    </reaction>
</comment>
<dbReference type="PRINTS" id="PR00783">
    <property type="entry name" value="MINTRINSICP"/>
</dbReference>
<protein>
    <submittedName>
        <fullName evidence="12">Aquaporin-like protein</fullName>
    </submittedName>
</protein>
<keyword evidence="3 10" id="KW-0813">Transport</keyword>
<evidence type="ECO:0000313" key="13">
    <source>
        <dbReference type="Proteomes" id="UP001302602"/>
    </source>
</evidence>
<keyword evidence="6 11" id="KW-1133">Transmembrane helix</keyword>
<evidence type="ECO:0000256" key="1">
    <source>
        <dbReference type="ARBA" id="ARBA00004141"/>
    </source>
</evidence>
<dbReference type="RefSeq" id="XP_062643782.1">
    <property type="nucleotide sequence ID" value="XM_062795334.1"/>
</dbReference>
<keyword evidence="4 10" id="KW-0812">Transmembrane</keyword>
<dbReference type="FunFam" id="1.20.1080.10:FF:000027">
    <property type="entry name" value="MIP aquaporin"/>
    <property type="match status" value="1"/>
</dbReference>
<comment type="similarity">
    <text evidence="2 10">Belongs to the MIP/aquaporin (TC 1.A.8) family.</text>
</comment>
<proteinExistence type="inferred from homology"/>
<dbReference type="Proteomes" id="UP001302602">
    <property type="component" value="Unassembled WGS sequence"/>
</dbReference>
<evidence type="ECO:0000256" key="6">
    <source>
        <dbReference type="ARBA" id="ARBA00022989"/>
    </source>
</evidence>
<sequence>MQKVTSSQTIRRARARLGLQPVAPINEDEQIAERHRLWWSRVRVALREPLAEFLGMVIMVLLGSSSSAQVLLSKGQQTAPGGNGYGPYQNINWGWGIGTMLGLYVAGDSGAYLNPAVTLANCIFRQLPWRRFPTYAMAQFLGALVGTGIVYANYINAIDQYEGYRIRTVPPNPTATASIFCTFPQPFLTKASQFVSEFIASAILVIVVFAFRDPRNNGIEKFPLMMFFLWFGLGAGFGWNTGYSLNPARDLGARVMATLLGYGSEIWTAGDYYFIIQETAPFCGCVFGGLLYDLFIYTGISPVNTPWMGLKHILRPDYAFGVAKARRYKDVEEGDT</sequence>
<evidence type="ECO:0000256" key="4">
    <source>
        <dbReference type="ARBA" id="ARBA00022692"/>
    </source>
</evidence>
<dbReference type="PANTHER" id="PTHR43829:SF9">
    <property type="entry name" value="AQUAPORIN-9"/>
    <property type="match status" value="1"/>
</dbReference>
<comment type="catalytic activity">
    <reaction evidence="9">
        <text>glycerol(in) = glycerol(out)</text>
        <dbReference type="Rhea" id="RHEA:29675"/>
        <dbReference type="ChEBI" id="CHEBI:17754"/>
    </reaction>
</comment>
<evidence type="ECO:0000256" key="3">
    <source>
        <dbReference type="ARBA" id="ARBA00022448"/>
    </source>
</evidence>
<evidence type="ECO:0000256" key="10">
    <source>
        <dbReference type="RuleBase" id="RU000477"/>
    </source>
</evidence>
<feature type="transmembrane region" description="Helical" evidence="11">
    <location>
        <begin position="134"/>
        <end position="155"/>
    </location>
</feature>
<evidence type="ECO:0000256" key="5">
    <source>
        <dbReference type="ARBA" id="ARBA00022737"/>
    </source>
</evidence>
<dbReference type="InterPro" id="IPR000425">
    <property type="entry name" value="MIP"/>
</dbReference>
<dbReference type="AlphaFoldDB" id="A0AAN6TTS0"/>
<comment type="caution">
    <text evidence="12">The sequence shown here is derived from an EMBL/GenBank/DDBJ whole genome shotgun (WGS) entry which is preliminary data.</text>
</comment>
<evidence type="ECO:0000256" key="11">
    <source>
        <dbReference type="SAM" id="Phobius"/>
    </source>
</evidence>
<keyword evidence="7 11" id="KW-0472">Membrane</keyword>
<dbReference type="PRINTS" id="PR02019">
    <property type="entry name" value="AQUAPORIN7"/>
</dbReference>
<evidence type="ECO:0000313" key="12">
    <source>
        <dbReference type="EMBL" id="KAK4120010.1"/>
    </source>
</evidence>
<dbReference type="InterPro" id="IPR023271">
    <property type="entry name" value="Aquaporin-like"/>
</dbReference>
<dbReference type="InterPro" id="IPR050363">
    <property type="entry name" value="MIP/Aquaporin"/>
</dbReference>
<keyword evidence="5" id="KW-0677">Repeat</keyword>
<evidence type="ECO:0000256" key="7">
    <source>
        <dbReference type="ARBA" id="ARBA00023136"/>
    </source>
</evidence>
<feature type="transmembrane region" description="Helical" evidence="11">
    <location>
        <begin position="194"/>
        <end position="211"/>
    </location>
</feature>
<reference evidence="12" key="2">
    <citation type="submission" date="2023-05" db="EMBL/GenBank/DDBJ databases">
        <authorList>
            <consortium name="Lawrence Berkeley National Laboratory"/>
            <person name="Steindorff A."/>
            <person name="Hensen N."/>
            <person name="Bonometti L."/>
            <person name="Westerberg I."/>
            <person name="Brannstrom I.O."/>
            <person name="Guillou S."/>
            <person name="Cros-Aarteil S."/>
            <person name="Calhoun S."/>
            <person name="Haridas S."/>
            <person name="Kuo A."/>
            <person name="Mondo S."/>
            <person name="Pangilinan J."/>
            <person name="Riley R."/>
            <person name="Labutti K."/>
            <person name="Andreopoulos B."/>
            <person name="Lipzen A."/>
            <person name="Chen C."/>
            <person name="Yanf M."/>
            <person name="Daum C."/>
            <person name="Ng V."/>
            <person name="Clum A."/>
            <person name="Ohm R."/>
            <person name="Martin F."/>
            <person name="Silar P."/>
            <person name="Natvig D."/>
            <person name="Lalanne C."/>
            <person name="Gautier V."/>
            <person name="Ament-Velasquez S.L."/>
            <person name="Kruys A."/>
            <person name="Hutchinson M.I."/>
            <person name="Powell A.J."/>
            <person name="Barry K."/>
            <person name="Miller A.N."/>
            <person name="Grigoriev I.V."/>
            <person name="Debuchy R."/>
            <person name="Gladieux P."/>
            <person name="Thoren M.H."/>
            <person name="Johannesson H."/>
        </authorList>
    </citation>
    <scope>NUCLEOTIDE SEQUENCE</scope>
    <source>
        <strain evidence="12">CBS 731.68</strain>
    </source>
</reference>
<dbReference type="PANTHER" id="PTHR43829">
    <property type="entry name" value="AQUAPORIN OR AQUAGLYCEROPORIN RELATED"/>
    <property type="match status" value="1"/>
</dbReference>
<dbReference type="EMBL" id="MU853242">
    <property type="protein sequence ID" value="KAK4120010.1"/>
    <property type="molecule type" value="Genomic_DNA"/>
</dbReference>
<evidence type="ECO:0000256" key="8">
    <source>
        <dbReference type="ARBA" id="ARBA00034651"/>
    </source>
</evidence>
<reference evidence="12" key="1">
    <citation type="journal article" date="2023" name="Mol. Phylogenet. Evol.">
        <title>Genome-scale phylogeny and comparative genomics of the fungal order Sordariales.</title>
        <authorList>
            <person name="Hensen N."/>
            <person name="Bonometti L."/>
            <person name="Westerberg I."/>
            <person name="Brannstrom I.O."/>
            <person name="Guillou S."/>
            <person name="Cros-Aarteil S."/>
            <person name="Calhoun S."/>
            <person name="Haridas S."/>
            <person name="Kuo A."/>
            <person name="Mondo S."/>
            <person name="Pangilinan J."/>
            <person name="Riley R."/>
            <person name="LaButti K."/>
            <person name="Andreopoulos B."/>
            <person name="Lipzen A."/>
            <person name="Chen C."/>
            <person name="Yan M."/>
            <person name="Daum C."/>
            <person name="Ng V."/>
            <person name="Clum A."/>
            <person name="Steindorff A."/>
            <person name="Ohm R.A."/>
            <person name="Martin F."/>
            <person name="Silar P."/>
            <person name="Natvig D.O."/>
            <person name="Lalanne C."/>
            <person name="Gautier V."/>
            <person name="Ament-Velasquez S.L."/>
            <person name="Kruys A."/>
            <person name="Hutchinson M.I."/>
            <person name="Powell A.J."/>
            <person name="Barry K."/>
            <person name="Miller A.N."/>
            <person name="Grigoriev I.V."/>
            <person name="Debuchy R."/>
            <person name="Gladieux P."/>
            <person name="Hiltunen Thoren M."/>
            <person name="Johannesson H."/>
        </authorList>
    </citation>
    <scope>NUCLEOTIDE SEQUENCE</scope>
    <source>
        <strain evidence="12">CBS 731.68</strain>
    </source>
</reference>
<keyword evidence="13" id="KW-1185">Reference proteome</keyword>
<feature type="transmembrane region" description="Helical" evidence="11">
    <location>
        <begin position="223"/>
        <end position="239"/>
    </location>
</feature>
<organism evidence="12 13">
    <name type="scientific">Parathielavia appendiculata</name>
    <dbReference type="NCBI Taxonomy" id="2587402"/>
    <lineage>
        <taxon>Eukaryota</taxon>
        <taxon>Fungi</taxon>
        <taxon>Dikarya</taxon>
        <taxon>Ascomycota</taxon>
        <taxon>Pezizomycotina</taxon>
        <taxon>Sordariomycetes</taxon>
        <taxon>Sordariomycetidae</taxon>
        <taxon>Sordariales</taxon>
        <taxon>Chaetomiaceae</taxon>
        <taxon>Parathielavia</taxon>
    </lineage>
</organism>
<dbReference type="GO" id="GO:0005886">
    <property type="term" value="C:plasma membrane"/>
    <property type="evidence" value="ECO:0007669"/>
    <property type="project" value="TreeGrafter"/>
</dbReference>
<comment type="subcellular location">
    <subcellularLocation>
        <location evidence="1">Membrane</location>
        <topology evidence="1">Multi-pass membrane protein</topology>
    </subcellularLocation>
</comment>